<feature type="compositionally biased region" description="Polar residues" evidence="2">
    <location>
        <begin position="283"/>
        <end position="294"/>
    </location>
</feature>
<dbReference type="OrthoDB" id="341898at2759"/>
<evidence type="ECO:0000313" key="3">
    <source>
        <dbReference type="EMBL" id="TFL07364.1"/>
    </source>
</evidence>
<dbReference type="PANTHER" id="PTHR16487">
    <property type="entry name" value="PPP4R2-RELATED PROTEIN"/>
    <property type="match status" value="1"/>
</dbReference>
<feature type="compositionally biased region" description="Acidic residues" evidence="2">
    <location>
        <begin position="320"/>
        <end position="333"/>
    </location>
</feature>
<dbReference type="GO" id="GO:0019888">
    <property type="term" value="F:protein phosphatase regulator activity"/>
    <property type="evidence" value="ECO:0007669"/>
    <property type="project" value="InterPro"/>
</dbReference>
<feature type="region of interest" description="Disordered" evidence="2">
    <location>
        <begin position="219"/>
        <end position="350"/>
    </location>
</feature>
<evidence type="ECO:0000313" key="4">
    <source>
        <dbReference type="Proteomes" id="UP000305067"/>
    </source>
</evidence>
<organism evidence="3 4">
    <name type="scientific">Pterulicium gracile</name>
    <dbReference type="NCBI Taxonomy" id="1884261"/>
    <lineage>
        <taxon>Eukaryota</taxon>
        <taxon>Fungi</taxon>
        <taxon>Dikarya</taxon>
        <taxon>Basidiomycota</taxon>
        <taxon>Agaricomycotina</taxon>
        <taxon>Agaricomycetes</taxon>
        <taxon>Agaricomycetidae</taxon>
        <taxon>Agaricales</taxon>
        <taxon>Pleurotineae</taxon>
        <taxon>Pterulaceae</taxon>
        <taxon>Pterulicium</taxon>
    </lineage>
</organism>
<gene>
    <name evidence="3" type="ORF">BDV98DRAFT_539008</name>
</gene>
<evidence type="ECO:0000256" key="1">
    <source>
        <dbReference type="ARBA" id="ARBA00009207"/>
    </source>
</evidence>
<dbReference type="EMBL" id="ML178814">
    <property type="protein sequence ID" value="TFL07364.1"/>
    <property type="molecule type" value="Genomic_DNA"/>
</dbReference>
<name>A0A5C3R7L8_9AGAR</name>
<sequence>MSAYSISSDFTWDQDYDAILDQIASTDIVDSEWTKLRDIIKFKIQQNIDDYLAKPPPGPPTNLITSPKLSESGSLTLPPFPPRRGNPLTLPELPANHMTREQADEMKDNIFEQLHSFDASPPFTIQRICELVLRPTQVYNSVGKYLRAVEKSVLVTSTWDAFPPLSEAEKRPYLTALVGISSPVPSSAVSSPSSSVFPPLDSPPSTPLFSPIPFLHEDARRSKSRSPPPPSPLSLAGTAGTNEIPSLGLVDELDDPTGPEHMSTHPTALTSTTTSEVDGGQSGSPVKTKTSQPFLGSLRQRFVSAGPREAENESAGGLEVTEDVDMDLDDEHDDKENKATELTVKPPGPP</sequence>
<accession>A0A5C3R7L8</accession>
<keyword evidence="4" id="KW-1185">Reference proteome</keyword>
<comment type="similarity">
    <text evidence="1">Belongs to the PPP4R2 family.</text>
</comment>
<dbReference type="Proteomes" id="UP000305067">
    <property type="component" value="Unassembled WGS sequence"/>
</dbReference>
<dbReference type="PANTHER" id="PTHR16487:SF0">
    <property type="entry name" value="PROTEIN PHOSPHATASE 4 REGULATORY SUBUNIT 2-RELATED"/>
    <property type="match status" value="1"/>
</dbReference>
<feature type="compositionally biased region" description="Low complexity" evidence="2">
    <location>
        <begin position="264"/>
        <end position="275"/>
    </location>
</feature>
<dbReference type="InterPro" id="IPR015267">
    <property type="entry name" value="PPP4R2"/>
</dbReference>
<proteinExistence type="inferred from homology"/>
<dbReference type="GO" id="GO:0005737">
    <property type="term" value="C:cytoplasm"/>
    <property type="evidence" value="ECO:0007669"/>
    <property type="project" value="TreeGrafter"/>
</dbReference>
<protein>
    <submittedName>
        <fullName evidence="3">PPP4R2-domain-containing protein</fullName>
    </submittedName>
</protein>
<reference evidence="3 4" key="1">
    <citation type="journal article" date="2019" name="Nat. Ecol. Evol.">
        <title>Megaphylogeny resolves global patterns of mushroom evolution.</title>
        <authorList>
            <person name="Varga T."/>
            <person name="Krizsan K."/>
            <person name="Foldi C."/>
            <person name="Dima B."/>
            <person name="Sanchez-Garcia M."/>
            <person name="Sanchez-Ramirez S."/>
            <person name="Szollosi G.J."/>
            <person name="Szarkandi J.G."/>
            <person name="Papp V."/>
            <person name="Albert L."/>
            <person name="Andreopoulos W."/>
            <person name="Angelini C."/>
            <person name="Antonin V."/>
            <person name="Barry K.W."/>
            <person name="Bougher N.L."/>
            <person name="Buchanan P."/>
            <person name="Buyck B."/>
            <person name="Bense V."/>
            <person name="Catcheside P."/>
            <person name="Chovatia M."/>
            <person name="Cooper J."/>
            <person name="Damon W."/>
            <person name="Desjardin D."/>
            <person name="Finy P."/>
            <person name="Geml J."/>
            <person name="Haridas S."/>
            <person name="Hughes K."/>
            <person name="Justo A."/>
            <person name="Karasinski D."/>
            <person name="Kautmanova I."/>
            <person name="Kiss B."/>
            <person name="Kocsube S."/>
            <person name="Kotiranta H."/>
            <person name="LaButti K.M."/>
            <person name="Lechner B.E."/>
            <person name="Liimatainen K."/>
            <person name="Lipzen A."/>
            <person name="Lukacs Z."/>
            <person name="Mihaltcheva S."/>
            <person name="Morgado L.N."/>
            <person name="Niskanen T."/>
            <person name="Noordeloos M.E."/>
            <person name="Ohm R.A."/>
            <person name="Ortiz-Santana B."/>
            <person name="Ovrebo C."/>
            <person name="Racz N."/>
            <person name="Riley R."/>
            <person name="Savchenko A."/>
            <person name="Shiryaev A."/>
            <person name="Soop K."/>
            <person name="Spirin V."/>
            <person name="Szebenyi C."/>
            <person name="Tomsovsky M."/>
            <person name="Tulloss R.E."/>
            <person name="Uehling J."/>
            <person name="Grigoriev I.V."/>
            <person name="Vagvolgyi C."/>
            <person name="Papp T."/>
            <person name="Martin F.M."/>
            <person name="Miettinen O."/>
            <person name="Hibbett D.S."/>
            <person name="Nagy L.G."/>
        </authorList>
    </citation>
    <scope>NUCLEOTIDE SEQUENCE [LARGE SCALE GENOMIC DNA]</scope>
    <source>
        <strain evidence="3 4">CBS 309.79</strain>
    </source>
</reference>
<dbReference type="GO" id="GO:0005634">
    <property type="term" value="C:nucleus"/>
    <property type="evidence" value="ECO:0007669"/>
    <property type="project" value="TreeGrafter"/>
</dbReference>
<dbReference type="STRING" id="1884261.A0A5C3R7L8"/>
<dbReference type="Pfam" id="PF09184">
    <property type="entry name" value="PPP4R2"/>
    <property type="match status" value="1"/>
</dbReference>
<evidence type="ECO:0000256" key="2">
    <source>
        <dbReference type="SAM" id="MobiDB-lite"/>
    </source>
</evidence>
<dbReference type="GO" id="GO:0030289">
    <property type="term" value="C:protein phosphatase 4 complex"/>
    <property type="evidence" value="ECO:0007669"/>
    <property type="project" value="InterPro"/>
</dbReference>
<dbReference type="AlphaFoldDB" id="A0A5C3R7L8"/>